<reference evidence="2 3" key="1">
    <citation type="submission" date="2023-03" db="EMBL/GenBank/DDBJ databases">
        <title>Draft genome sequence of Thalassotalea insulae KCTC 62186T.</title>
        <authorList>
            <person name="Sawabe T."/>
        </authorList>
    </citation>
    <scope>NUCLEOTIDE SEQUENCE [LARGE SCALE GENOMIC DNA]</scope>
    <source>
        <strain evidence="2 3">KCTC 62186</strain>
    </source>
</reference>
<proteinExistence type="predicted"/>
<dbReference type="InterPro" id="IPR010583">
    <property type="entry name" value="MipA"/>
</dbReference>
<feature type="signal peptide" evidence="1">
    <location>
        <begin position="1"/>
        <end position="18"/>
    </location>
</feature>
<dbReference type="Proteomes" id="UP001157186">
    <property type="component" value="Unassembled WGS sequence"/>
</dbReference>
<accession>A0ABQ6GXB0</accession>
<keyword evidence="3" id="KW-1185">Reference proteome</keyword>
<dbReference type="Pfam" id="PF06629">
    <property type="entry name" value="MipA"/>
    <property type="match status" value="1"/>
</dbReference>
<keyword evidence="1" id="KW-0732">Signal</keyword>
<evidence type="ECO:0000313" key="3">
    <source>
        <dbReference type="Proteomes" id="UP001157186"/>
    </source>
</evidence>
<name>A0ABQ6GXB0_9GAMM</name>
<dbReference type="RefSeq" id="WP_284245051.1">
    <property type="nucleotide sequence ID" value="NZ_BSST01000001.1"/>
</dbReference>
<evidence type="ECO:0008006" key="4">
    <source>
        <dbReference type="Google" id="ProtNLM"/>
    </source>
</evidence>
<evidence type="ECO:0000256" key="1">
    <source>
        <dbReference type="SAM" id="SignalP"/>
    </source>
</evidence>
<protein>
    <recommendedName>
        <fullName evidence="4">MipA/OmpV family protein</fullName>
    </recommendedName>
</protein>
<organism evidence="2 3">
    <name type="scientific">Thalassotalea insulae</name>
    <dbReference type="NCBI Taxonomy" id="2056778"/>
    <lineage>
        <taxon>Bacteria</taxon>
        <taxon>Pseudomonadati</taxon>
        <taxon>Pseudomonadota</taxon>
        <taxon>Gammaproteobacteria</taxon>
        <taxon>Alteromonadales</taxon>
        <taxon>Colwelliaceae</taxon>
        <taxon>Thalassotalea</taxon>
    </lineage>
</organism>
<gene>
    <name evidence="2" type="ORF">tinsulaeT_24900</name>
</gene>
<comment type="caution">
    <text evidence="2">The sequence shown here is derived from an EMBL/GenBank/DDBJ whole genome shotgun (WGS) entry which is preliminary data.</text>
</comment>
<feature type="chain" id="PRO_5047244066" description="MipA/OmpV family protein" evidence="1">
    <location>
        <begin position="19"/>
        <end position="207"/>
    </location>
</feature>
<evidence type="ECO:0000313" key="2">
    <source>
        <dbReference type="EMBL" id="GLX79150.1"/>
    </source>
</evidence>
<sequence length="207" mass="22637">MKIALAIALSAMCSFAFAATEATDAIDLQQTKPQNAQSQWGVEALKFPKQTYLHSAESLGLILPQSTNEKLSGINARYSNGKFSATTGVFSHSDNLAENSRFYLQGAYQLFQNERFDLAVTAKVEAVDQDTINNYYGQQDNLQAHASLFTAQATNTTIGLVSTYSISKKWKIQGVISSTSLDSKIENSPLLDSDSIHMALIKTSYAF</sequence>
<dbReference type="EMBL" id="BSST01000001">
    <property type="protein sequence ID" value="GLX79150.1"/>
    <property type="molecule type" value="Genomic_DNA"/>
</dbReference>